<dbReference type="EMBL" id="CAJNNV010027794">
    <property type="protein sequence ID" value="CAE8621660.1"/>
    <property type="molecule type" value="Genomic_DNA"/>
</dbReference>
<evidence type="ECO:0000313" key="6">
    <source>
        <dbReference type="Proteomes" id="UP000654075"/>
    </source>
</evidence>
<accession>A0A813G5U8</accession>
<proteinExistence type="predicted"/>
<dbReference type="Proteomes" id="UP000626109">
    <property type="component" value="Unassembled WGS sequence"/>
</dbReference>
<evidence type="ECO:0000313" key="3">
    <source>
        <dbReference type="EMBL" id="CAE8621660.1"/>
    </source>
</evidence>
<keyword evidence="1" id="KW-0812">Transmembrane</keyword>
<keyword evidence="6" id="KW-1185">Reference proteome</keyword>
<name>A0A813G5U8_POLGL</name>
<gene>
    <name evidence="2" type="ORF">PGLA1383_LOCUS34954</name>
    <name evidence="3" type="ORF">PGLA1383_LOCUS39179</name>
    <name evidence="4" type="ORF">PGLA1383_LOCUS39180</name>
    <name evidence="5" type="ORF">PGLA2088_LOCUS22077</name>
</gene>
<sequence>MEAQHTACGSLSPSCPCPSLQIMAPRSALLTLVALLGMAWVSSVAFIPAVKAPTTSSLRGVDVSVAAAGLAAPLLLSQPAMATFGDAPSVDESEGEGFYSFLFGGLLVASLFKTAFDAGGIKGIIRPDQAFSTKSGKREGGGA</sequence>
<feature type="transmembrane region" description="Helical" evidence="1">
    <location>
        <begin position="97"/>
        <end position="116"/>
    </location>
</feature>
<dbReference type="Proteomes" id="UP000654075">
    <property type="component" value="Unassembled WGS sequence"/>
</dbReference>
<comment type="caution">
    <text evidence="3">The sequence shown here is derived from an EMBL/GenBank/DDBJ whole genome shotgun (WGS) entry which is preliminary data.</text>
</comment>
<protein>
    <submittedName>
        <fullName evidence="3">Uncharacterized protein</fullName>
    </submittedName>
</protein>
<keyword evidence="1" id="KW-0472">Membrane</keyword>
<evidence type="ECO:0000313" key="4">
    <source>
        <dbReference type="EMBL" id="CAE8621661.1"/>
    </source>
</evidence>
<keyword evidence="1" id="KW-1133">Transmembrane helix</keyword>
<feature type="transmembrane region" description="Helical" evidence="1">
    <location>
        <begin position="28"/>
        <end position="48"/>
    </location>
</feature>
<feature type="transmembrane region" description="Helical" evidence="1">
    <location>
        <begin position="60"/>
        <end position="77"/>
    </location>
</feature>
<dbReference type="EMBL" id="CAJNNV010027794">
    <property type="protein sequence ID" value="CAE8621661.1"/>
    <property type="molecule type" value="Genomic_DNA"/>
</dbReference>
<dbReference type="EMBL" id="CAJNNW010025886">
    <property type="protein sequence ID" value="CAE8680730.1"/>
    <property type="molecule type" value="Genomic_DNA"/>
</dbReference>
<reference evidence="3" key="1">
    <citation type="submission" date="2021-02" db="EMBL/GenBank/DDBJ databases">
        <authorList>
            <person name="Dougan E. K."/>
            <person name="Rhodes N."/>
            <person name="Thang M."/>
            <person name="Chan C."/>
        </authorList>
    </citation>
    <scope>NUCLEOTIDE SEQUENCE</scope>
</reference>
<evidence type="ECO:0000256" key="1">
    <source>
        <dbReference type="SAM" id="Phobius"/>
    </source>
</evidence>
<evidence type="ECO:0000313" key="2">
    <source>
        <dbReference type="EMBL" id="CAE8617293.1"/>
    </source>
</evidence>
<evidence type="ECO:0000313" key="5">
    <source>
        <dbReference type="EMBL" id="CAE8680730.1"/>
    </source>
</evidence>
<dbReference type="AlphaFoldDB" id="A0A813G5U8"/>
<dbReference type="EMBL" id="CAJNNV010026119">
    <property type="protein sequence ID" value="CAE8617293.1"/>
    <property type="molecule type" value="Genomic_DNA"/>
</dbReference>
<organism evidence="3 6">
    <name type="scientific">Polarella glacialis</name>
    <name type="common">Dinoflagellate</name>
    <dbReference type="NCBI Taxonomy" id="89957"/>
    <lineage>
        <taxon>Eukaryota</taxon>
        <taxon>Sar</taxon>
        <taxon>Alveolata</taxon>
        <taxon>Dinophyceae</taxon>
        <taxon>Suessiales</taxon>
        <taxon>Suessiaceae</taxon>
        <taxon>Polarella</taxon>
    </lineage>
</organism>